<organism evidence="1 2">
    <name type="scientific">Coprinopsis marcescibilis</name>
    <name type="common">Agaric fungus</name>
    <name type="synonym">Psathyrella marcescibilis</name>
    <dbReference type="NCBI Taxonomy" id="230819"/>
    <lineage>
        <taxon>Eukaryota</taxon>
        <taxon>Fungi</taxon>
        <taxon>Dikarya</taxon>
        <taxon>Basidiomycota</taxon>
        <taxon>Agaricomycotina</taxon>
        <taxon>Agaricomycetes</taxon>
        <taxon>Agaricomycetidae</taxon>
        <taxon>Agaricales</taxon>
        <taxon>Agaricineae</taxon>
        <taxon>Psathyrellaceae</taxon>
        <taxon>Coprinopsis</taxon>
    </lineage>
</organism>
<name>A0A5C3KCY5_COPMA</name>
<gene>
    <name evidence="1" type="ORF">FA15DRAFT_300951</name>
</gene>
<sequence length="182" mass="20367">MQRAAKEEREASGCFFRGVFMEMLLIRVCLRPGWRCRTFGRYGKEGMGWGWGWMCGAARLAPMEDNTDSRGIAAAPRQPTVCHCYYPTASYPYGPGEPTMSATASSGRILEPQAVVKTVLWRVDSPISIVVAKNRDRPFSDLQPSLKLSTVPHSTQYRSCRMRGRSSPCGWMSLEMRGCGAW</sequence>
<evidence type="ECO:0000313" key="1">
    <source>
        <dbReference type="EMBL" id="TFK17820.1"/>
    </source>
</evidence>
<dbReference type="Proteomes" id="UP000307440">
    <property type="component" value="Unassembled WGS sequence"/>
</dbReference>
<evidence type="ECO:0000313" key="2">
    <source>
        <dbReference type="Proteomes" id="UP000307440"/>
    </source>
</evidence>
<accession>A0A5C3KCY5</accession>
<dbReference type="AlphaFoldDB" id="A0A5C3KCY5"/>
<protein>
    <submittedName>
        <fullName evidence="1">Uncharacterized protein</fullName>
    </submittedName>
</protein>
<proteinExistence type="predicted"/>
<keyword evidence="2" id="KW-1185">Reference proteome</keyword>
<reference evidence="1 2" key="1">
    <citation type="journal article" date="2019" name="Nat. Ecol. Evol.">
        <title>Megaphylogeny resolves global patterns of mushroom evolution.</title>
        <authorList>
            <person name="Varga T."/>
            <person name="Krizsan K."/>
            <person name="Foldi C."/>
            <person name="Dima B."/>
            <person name="Sanchez-Garcia M."/>
            <person name="Sanchez-Ramirez S."/>
            <person name="Szollosi G.J."/>
            <person name="Szarkandi J.G."/>
            <person name="Papp V."/>
            <person name="Albert L."/>
            <person name="Andreopoulos W."/>
            <person name="Angelini C."/>
            <person name="Antonin V."/>
            <person name="Barry K.W."/>
            <person name="Bougher N.L."/>
            <person name="Buchanan P."/>
            <person name="Buyck B."/>
            <person name="Bense V."/>
            <person name="Catcheside P."/>
            <person name="Chovatia M."/>
            <person name="Cooper J."/>
            <person name="Damon W."/>
            <person name="Desjardin D."/>
            <person name="Finy P."/>
            <person name="Geml J."/>
            <person name="Haridas S."/>
            <person name="Hughes K."/>
            <person name="Justo A."/>
            <person name="Karasinski D."/>
            <person name="Kautmanova I."/>
            <person name="Kiss B."/>
            <person name="Kocsube S."/>
            <person name="Kotiranta H."/>
            <person name="LaButti K.M."/>
            <person name="Lechner B.E."/>
            <person name="Liimatainen K."/>
            <person name="Lipzen A."/>
            <person name="Lukacs Z."/>
            <person name="Mihaltcheva S."/>
            <person name="Morgado L.N."/>
            <person name="Niskanen T."/>
            <person name="Noordeloos M.E."/>
            <person name="Ohm R.A."/>
            <person name="Ortiz-Santana B."/>
            <person name="Ovrebo C."/>
            <person name="Racz N."/>
            <person name="Riley R."/>
            <person name="Savchenko A."/>
            <person name="Shiryaev A."/>
            <person name="Soop K."/>
            <person name="Spirin V."/>
            <person name="Szebenyi C."/>
            <person name="Tomsovsky M."/>
            <person name="Tulloss R.E."/>
            <person name="Uehling J."/>
            <person name="Grigoriev I.V."/>
            <person name="Vagvolgyi C."/>
            <person name="Papp T."/>
            <person name="Martin F.M."/>
            <person name="Miettinen O."/>
            <person name="Hibbett D.S."/>
            <person name="Nagy L.G."/>
        </authorList>
    </citation>
    <scope>NUCLEOTIDE SEQUENCE [LARGE SCALE GENOMIC DNA]</scope>
    <source>
        <strain evidence="1 2">CBS 121175</strain>
    </source>
</reference>
<dbReference type="EMBL" id="ML210459">
    <property type="protein sequence ID" value="TFK17820.1"/>
    <property type="molecule type" value="Genomic_DNA"/>
</dbReference>